<evidence type="ECO:0000256" key="6">
    <source>
        <dbReference type="ARBA" id="ARBA00022989"/>
    </source>
</evidence>
<reference evidence="12 13" key="1">
    <citation type="journal article" date="2020" name="Fungal Divers.">
        <title>Resolving the Mortierellaceae phylogeny through synthesis of multi-gene phylogenetics and phylogenomics.</title>
        <authorList>
            <person name="Vandepol N."/>
            <person name="Liber J."/>
            <person name="Desiro A."/>
            <person name="Na H."/>
            <person name="Kennedy M."/>
            <person name="Barry K."/>
            <person name="Grigoriev I.V."/>
            <person name="Miller A.N."/>
            <person name="O'Donnell K."/>
            <person name="Stajich J.E."/>
            <person name="Bonito G."/>
        </authorList>
    </citation>
    <scope>NUCLEOTIDE SEQUENCE [LARGE SCALE GENOMIC DNA]</scope>
    <source>
        <strain evidence="12 13">AD045</strain>
    </source>
</reference>
<dbReference type="InterPro" id="IPR037673">
    <property type="entry name" value="MSC/AndL"/>
</dbReference>
<evidence type="ECO:0000256" key="3">
    <source>
        <dbReference type="ARBA" id="ARBA00022448"/>
    </source>
</evidence>
<dbReference type="Pfam" id="PF01741">
    <property type="entry name" value="MscL"/>
    <property type="match status" value="1"/>
</dbReference>
<dbReference type="InterPro" id="IPR019823">
    <property type="entry name" value="Mechanosensitive_channel_CS"/>
</dbReference>
<dbReference type="InterPro" id="IPR001185">
    <property type="entry name" value="MS_channel"/>
</dbReference>
<gene>
    <name evidence="12" type="ORF">BGZ96_009188</name>
</gene>
<dbReference type="EMBL" id="JAAAIM010000545">
    <property type="protein sequence ID" value="KAG0286759.1"/>
    <property type="molecule type" value="Genomic_DNA"/>
</dbReference>
<feature type="region of interest" description="Disordered" evidence="10">
    <location>
        <begin position="66"/>
        <end position="98"/>
    </location>
</feature>
<comment type="similarity">
    <text evidence="2">Belongs to the MscL family.</text>
</comment>
<keyword evidence="9" id="KW-0407">Ion channel</keyword>
<dbReference type="InterPro" id="IPR036019">
    <property type="entry name" value="MscL_channel"/>
</dbReference>
<keyword evidence="6 11" id="KW-1133">Transmembrane helix</keyword>
<dbReference type="PANTHER" id="PTHR30266:SF2">
    <property type="entry name" value="LARGE-CONDUCTANCE MECHANOSENSITIVE CHANNEL"/>
    <property type="match status" value="1"/>
</dbReference>
<dbReference type="SUPFAM" id="SSF81330">
    <property type="entry name" value="Gated mechanosensitive channel"/>
    <property type="match status" value="1"/>
</dbReference>
<evidence type="ECO:0000256" key="4">
    <source>
        <dbReference type="ARBA" id="ARBA00022475"/>
    </source>
</evidence>
<evidence type="ECO:0000256" key="1">
    <source>
        <dbReference type="ARBA" id="ARBA00004651"/>
    </source>
</evidence>
<evidence type="ECO:0000256" key="2">
    <source>
        <dbReference type="ARBA" id="ARBA00007254"/>
    </source>
</evidence>
<dbReference type="NCBIfam" id="TIGR00220">
    <property type="entry name" value="mscL"/>
    <property type="match status" value="1"/>
</dbReference>
<keyword evidence="3" id="KW-0813">Transport</keyword>
<dbReference type="PANTHER" id="PTHR30266">
    <property type="entry name" value="MECHANOSENSITIVE CHANNEL MSCL"/>
    <property type="match status" value="1"/>
</dbReference>
<evidence type="ECO:0000256" key="8">
    <source>
        <dbReference type="ARBA" id="ARBA00023136"/>
    </source>
</evidence>
<keyword evidence="13" id="KW-1185">Reference proteome</keyword>
<keyword evidence="4" id="KW-1003">Cell membrane</keyword>
<dbReference type="PROSITE" id="PS01327">
    <property type="entry name" value="MSCL"/>
    <property type="match status" value="1"/>
</dbReference>
<keyword evidence="7" id="KW-0406">Ion transport</keyword>
<proteinExistence type="inferred from homology"/>
<comment type="caution">
    <text evidence="12">The sequence shown here is derived from an EMBL/GenBank/DDBJ whole genome shotgun (WGS) entry which is preliminary data.</text>
</comment>
<evidence type="ECO:0000313" key="13">
    <source>
        <dbReference type="Proteomes" id="UP001194696"/>
    </source>
</evidence>
<evidence type="ECO:0000313" key="12">
    <source>
        <dbReference type="EMBL" id="KAG0286759.1"/>
    </source>
</evidence>
<dbReference type="HAMAP" id="MF_00115">
    <property type="entry name" value="MscL"/>
    <property type="match status" value="1"/>
</dbReference>
<dbReference type="Gene3D" id="1.10.1200.120">
    <property type="entry name" value="Large-conductance mechanosensitive channel, MscL, domain 1"/>
    <property type="match status" value="1"/>
</dbReference>
<feature type="compositionally biased region" description="Low complexity" evidence="10">
    <location>
        <begin position="78"/>
        <end position="88"/>
    </location>
</feature>
<evidence type="ECO:0008006" key="14">
    <source>
        <dbReference type="Google" id="ProtNLM"/>
    </source>
</evidence>
<feature type="transmembrane region" description="Helical" evidence="11">
    <location>
        <begin position="249"/>
        <end position="267"/>
    </location>
</feature>
<protein>
    <recommendedName>
        <fullName evidence="14">Gated mechanosensitive channel</fullName>
    </recommendedName>
</protein>
<name>A0ABQ7JXL2_9FUNG</name>
<feature type="transmembrane region" description="Helical" evidence="11">
    <location>
        <begin position="175"/>
        <end position="192"/>
    </location>
</feature>
<dbReference type="Proteomes" id="UP001194696">
    <property type="component" value="Unassembled WGS sequence"/>
</dbReference>
<evidence type="ECO:0000256" key="9">
    <source>
        <dbReference type="ARBA" id="ARBA00023303"/>
    </source>
</evidence>
<accession>A0ABQ7JXL2</accession>
<keyword evidence="8 11" id="KW-0472">Membrane</keyword>
<keyword evidence="5 11" id="KW-0812">Transmembrane</keyword>
<evidence type="ECO:0000256" key="5">
    <source>
        <dbReference type="ARBA" id="ARBA00022692"/>
    </source>
</evidence>
<comment type="subcellular location">
    <subcellularLocation>
        <location evidence="1">Cell membrane</location>
        <topology evidence="1">Multi-pass membrane protein</topology>
    </subcellularLocation>
</comment>
<evidence type="ECO:0000256" key="10">
    <source>
        <dbReference type="SAM" id="MobiDB-lite"/>
    </source>
</evidence>
<organism evidence="12 13">
    <name type="scientific">Linnemannia gamsii</name>
    <dbReference type="NCBI Taxonomy" id="64522"/>
    <lineage>
        <taxon>Eukaryota</taxon>
        <taxon>Fungi</taxon>
        <taxon>Fungi incertae sedis</taxon>
        <taxon>Mucoromycota</taxon>
        <taxon>Mortierellomycotina</taxon>
        <taxon>Mortierellomycetes</taxon>
        <taxon>Mortierellales</taxon>
        <taxon>Mortierellaceae</taxon>
        <taxon>Linnemannia</taxon>
    </lineage>
</organism>
<sequence>MSQGNGDHINNNYSYHVNEDHEIVQTDSLNTHAMSYGNINNNNDNNNIYRINDEHEIVENVVQIDSEDPENRDYEVDTATTPTTTATPGAGGKPTKKRLNINPAKAVIGGISQSANAVKQGANVVKQGASAVKGGISQVENGLTDVGGKLTKVPGISQGVSIFADYRKFLDRGNVIDLAVAVVIGAAFTSIVDSLVKDIISPIVALASGKALEENFVVLRKDITFANPDFSTRAAVKASNALSWNYGNFIQTVINFFIISACVFLIVKLYQMGRNIKTAVTEKKCPFCSGSIELEAVRCSKCTSWLDLDEYVRTEMNLARRLREGPTIVTVMSEKEEFGSSDTMTNYP</sequence>
<evidence type="ECO:0000256" key="11">
    <source>
        <dbReference type="SAM" id="Phobius"/>
    </source>
</evidence>
<evidence type="ECO:0000256" key="7">
    <source>
        <dbReference type="ARBA" id="ARBA00023065"/>
    </source>
</evidence>